<comment type="caution">
    <text evidence="7">The sequence shown here is derived from an EMBL/GenBank/DDBJ whole genome shotgun (WGS) entry which is preliminary data.</text>
</comment>
<dbReference type="Gene3D" id="1.20.1090.10">
    <property type="entry name" value="Dehydroquinate synthase-like - alpha domain"/>
    <property type="match status" value="1"/>
</dbReference>
<dbReference type="InterPro" id="IPR018211">
    <property type="entry name" value="ADH_Fe_CS"/>
</dbReference>
<proteinExistence type="inferred from homology"/>
<feature type="domain" description="Alcohol dehydrogenase iron-type/glycerol dehydrogenase GldA" evidence="5">
    <location>
        <begin position="13"/>
        <end position="186"/>
    </location>
</feature>
<accession>A0A0A2SP57</accession>
<evidence type="ECO:0000256" key="4">
    <source>
        <dbReference type="ARBA" id="ARBA00023027"/>
    </source>
</evidence>
<dbReference type="CDD" id="cd14861">
    <property type="entry name" value="Fe-ADH-like"/>
    <property type="match status" value="1"/>
</dbReference>
<evidence type="ECO:0000259" key="6">
    <source>
        <dbReference type="Pfam" id="PF25137"/>
    </source>
</evidence>
<name>A0A0A2SP57_9GAMM</name>
<dbReference type="Gene3D" id="3.40.50.1970">
    <property type="match status" value="1"/>
</dbReference>
<dbReference type="FunFam" id="1.20.1090.10:FF:000001">
    <property type="entry name" value="Aldehyde-alcohol dehydrogenase"/>
    <property type="match status" value="1"/>
</dbReference>
<dbReference type="PANTHER" id="PTHR11496:SF102">
    <property type="entry name" value="ALCOHOL DEHYDROGENASE 4"/>
    <property type="match status" value="1"/>
</dbReference>
<evidence type="ECO:0000256" key="2">
    <source>
        <dbReference type="ARBA" id="ARBA00007358"/>
    </source>
</evidence>
<evidence type="ECO:0000256" key="1">
    <source>
        <dbReference type="ARBA" id="ARBA00001962"/>
    </source>
</evidence>
<sequence length="386" mass="41672">MIKQSLIANWNYPTRIRVGAGRVNELAEVCHELGMTAPLLVTDPGLAGSLMVGQIIQDCQSDGLQIGLFCQIKTNPTGENVMDGVHAFKVGQHDGVIAFGGGSALDAAKAIALMVGQERSLWDFEDVGDNWTRVNVSTMASVIAIPTTAGTGSEVGRASVITDTQKQVKKIIFHPNMLPRMVILDPELTIGLPASLTAATGMDALSHCLEAFCATYYHPMAESIALEGMRLIKDNLIKAYKDGSDLEARTNMLVASAMGATAFQRGLGGMHALAHPLGAIYDVHHGRLNAILMPYVLSANRSEIESKIERLANYLSIPNGFDGFGDWIEQMRLELGIENTLNQLGIDHSQIDRLAKMATEDAAAVSNPILFTQDQYKNILRKAIGE</sequence>
<dbReference type="GO" id="GO:0004022">
    <property type="term" value="F:alcohol dehydrogenase (NAD+) activity"/>
    <property type="evidence" value="ECO:0007669"/>
    <property type="project" value="TreeGrafter"/>
</dbReference>
<dbReference type="PROSITE" id="PS00913">
    <property type="entry name" value="ADH_IRON_1"/>
    <property type="match status" value="1"/>
</dbReference>
<evidence type="ECO:0000256" key="3">
    <source>
        <dbReference type="ARBA" id="ARBA00023002"/>
    </source>
</evidence>
<gene>
    <name evidence="7" type="ORF">EP47_11135</name>
</gene>
<dbReference type="Pfam" id="PF00465">
    <property type="entry name" value="Fe-ADH"/>
    <property type="match status" value="1"/>
</dbReference>
<dbReference type="FunFam" id="3.40.50.1970:FF:000003">
    <property type="entry name" value="Alcohol dehydrogenase, iron-containing"/>
    <property type="match status" value="1"/>
</dbReference>
<evidence type="ECO:0000313" key="7">
    <source>
        <dbReference type="EMBL" id="KGP62547.1"/>
    </source>
</evidence>
<comment type="similarity">
    <text evidence="2">Belongs to the iron-containing alcohol dehydrogenase family.</text>
</comment>
<evidence type="ECO:0000313" key="8">
    <source>
        <dbReference type="Proteomes" id="UP000054422"/>
    </source>
</evidence>
<comment type="cofactor">
    <cofactor evidence="1">
        <name>Fe cation</name>
        <dbReference type="ChEBI" id="CHEBI:24875"/>
    </cofactor>
</comment>
<dbReference type="OrthoDB" id="9815791at2"/>
<dbReference type="InterPro" id="IPR056798">
    <property type="entry name" value="ADH_Fe_C"/>
</dbReference>
<dbReference type="EMBL" id="JNCF01000058">
    <property type="protein sequence ID" value="KGP62547.1"/>
    <property type="molecule type" value="Genomic_DNA"/>
</dbReference>
<dbReference type="GO" id="GO:0046872">
    <property type="term" value="F:metal ion binding"/>
    <property type="evidence" value="ECO:0007669"/>
    <property type="project" value="InterPro"/>
</dbReference>
<dbReference type="RefSeq" id="WP_035890876.1">
    <property type="nucleotide sequence ID" value="NZ_JNCF01000058.1"/>
</dbReference>
<keyword evidence="3" id="KW-0560">Oxidoreductase</keyword>
<dbReference type="InterPro" id="IPR039697">
    <property type="entry name" value="Alcohol_dehydrogenase_Fe"/>
</dbReference>
<feature type="domain" description="Fe-containing alcohol dehydrogenase-like C-terminal" evidence="6">
    <location>
        <begin position="197"/>
        <end position="383"/>
    </location>
</feature>
<dbReference type="PANTHER" id="PTHR11496">
    <property type="entry name" value="ALCOHOL DEHYDROGENASE"/>
    <property type="match status" value="1"/>
</dbReference>
<dbReference type="AlphaFoldDB" id="A0A0A2SP57"/>
<dbReference type="InterPro" id="IPR001670">
    <property type="entry name" value="ADH_Fe/GldA"/>
</dbReference>
<dbReference type="STRING" id="1498499.EP47_11135"/>
<dbReference type="Pfam" id="PF25137">
    <property type="entry name" value="ADH_Fe_C"/>
    <property type="match status" value="1"/>
</dbReference>
<dbReference type="SUPFAM" id="SSF56796">
    <property type="entry name" value="Dehydroquinate synthase-like"/>
    <property type="match status" value="1"/>
</dbReference>
<keyword evidence="4" id="KW-0520">NAD</keyword>
<protein>
    <submittedName>
        <fullName evidence="7">Alcohol dehydrogenase</fullName>
    </submittedName>
</protein>
<evidence type="ECO:0000259" key="5">
    <source>
        <dbReference type="Pfam" id="PF00465"/>
    </source>
</evidence>
<dbReference type="Proteomes" id="UP000054422">
    <property type="component" value="Unassembled WGS sequence"/>
</dbReference>
<organism evidence="7 8">
    <name type="scientific">Legionella norrlandica</name>
    <dbReference type="NCBI Taxonomy" id="1498499"/>
    <lineage>
        <taxon>Bacteria</taxon>
        <taxon>Pseudomonadati</taxon>
        <taxon>Pseudomonadota</taxon>
        <taxon>Gammaproteobacteria</taxon>
        <taxon>Legionellales</taxon>
        <taxon>Legionellaceae</taxon>
        <taxon>Legionella</taxon>
    </lineage>
</organism>
<reference evidence="7 8" key="1">
    <citation type="submission" date="2014-05" db="EMBL/GenBank/DDBJ databases">
        <authorList>
            <person name="Rizzardi K."/>
            <person name="Winiecka-Krusnell J."/>
            <person name="Ramliden M."/>
            <person name="Alm E."/>
            <person name="Andersson S."/>
            <person name="Byfors S."/>
        </authorList>
    </citation>
    <scope>NUCLEOTIDE SEQUENCE [LARGE SCALE GENOMIC DNA]</scope>
    <source>
        <strain evidence="7 8">LEGN</strain>
    </source>
</reference>
<keyword evidence="8" id="KW-1185">Reference proteome</keyword>